<evidence type="ECO:0000313" key="2">
    <source>
        <dbReference type="EMBL" id="AIS31246.1"/>
    </source>
</evidence>
<evidence type="ECO:0000313" key="4">
    <source>
        <dbReference type="EMBL" id="CEL25092.1"/>
    </source>
</evidence>
<reference evidence="3" key="2">
    <citation type="submission" date="2014-08" db="EMBL/GenBank/DDBJ databases">
        <authorList>
            <person name="Wibberg D."/>
        </authorList>
    </citation>
    <scope>NUCLEOTIDE SEQUENCE</scope>
</reference>
<evidence type="ECO:0000313" key="3">
    <source>
        <dbReference type="EMBL" id="CEA12710.1"/>
    </source>
</evidence>
<reference evidence="2" key="1">
    <citation type="submission" date="2013-12" db="EMBL/GenBank/DDBJ databases">
        <title>The complete genome sequence of Methanobacterium sp. BRM9.</title>
        <authorList>
            <consortium name="Pastoral Greenhouse Gas Research Consortium"/>
            <person name="Kelly W.J."/>
            <person name="Leahy S.C."/>
            <person name="Perry R."/>
            <person name="Li D."/>
            <person name="Altermann E."/>
            <person name="Lambie S.C."/>
            <person name="Attwood G.T."/>
        </authorList>
    </citation>
    <scope>NUCLEOTIDE SEQUENCE [LARGE SCALE GENOMIC DNA]</scope>
    <source>
        <strain evidence="2">BRM9</strain>
    </source>
</reference>
<dbReference type="OrthoDB" id="69262at2157"/>
<gene>
    <name evidence="2" type="ORF">BRM9_0421</name>
    <name evidence="3" type="ORF">DSM1535_0347</name>
    <name evidence="5" type="ORF">ISP06_02935</name>
    <name evidence="4" type="ORF">MB9_1456</name>
</gene>
<evidence type="ECO:0000256" key="1">
    <source>
        <dbReference type="SAM" id="Phobius"/>
    </source>
</evidence>
<reference evidence="4" key="3">
    <citation type="submission" date="2014-09" db="EMBL/GenBank/DDBJ databases">
        <authorList>
            <person name="Bishop-Lilly K.A."/>
            <person name="Broomall S.M."/>
            <person name="Chain P.S."/>
            <person name="Chertkov O."/>
            <person name="Coyne S.R."/>
            <person name="Daligault H.E."/>
            <person name="Davenport K.W."/>
            <person name="Erkkila T."/>
            <person name="Frey K.G."/>
            <person name="Gibbons H.S."/>
            <person name="Gu W."/>
            <person name="Jaissle J."/>
            <person name="Johnson S.L."/>
            <person name="Koroleva G.I."/>
            <person name="Ladner J.T."/>
            <person name="Lo C.-C."/>
            <person name="Minogue T.D."/>
            <person name="Munk C."/>
            <person name="Palacios G.F."/>
            <person name="Redden C.L."/>
            <person name="Rosenzweig C.N."/>
            <person name="Scholz M.B."/>
            <person name="Teshima H."/>
            <person name="Xu Y."/>
        </authorList>
    </citation>
    <scope>NUCLEOTIDE SEQUENCE</scope>
    <source>
        <strain evidence="4">Mb9</strain>
    </source>
</reference>
<accession>A0A090I4J6</accession>
<reference evidence="5" key="4">
    <citation type="submission" date="2020-10" db="EMBL/GenBank/DDBJ databases">
        <title>Dehalococcoides mccartyi of a TCE/Cr reducing biochatode.</title>
        <authorList>
            <person name="Matturro B."/>
        </authorList>
    </citation>
    <scope>NUCLEOTIDE SEQUENCE</scope>
    <source>
        <strain evidence="5">Bin2</strain>
    </source>
</reference>
<dbReference type="GeneID" id="82848659"/>
<feature type="transmembrane region" description="Helical" evidence="1">
    <location>
        <begin position="7"/>
        <end position="24"/>
    </location>
</feature>
<organism evidence="3">
    <name type="scientific">Methanobacterium formicicum</name>
    <dbReference type="NCBI Taxonomy" id="2162"/>
    <lineage>
        <taxon>Archaea</taxon>
        <taxon>Methanobacteriati</taxon>
        <taxon>Methanobacteriota</taxon>
        <taxon>Methanomada group</taxon>
        <taxon>Methanobacteria</taxon>
        <taxon>Methanobacteriales</taxon>
        <taxon>Methanobacteriaceae</taxon>
        <taxon>Methanobacterium</taxon>
    </lineage>
</organism>
<feature type="transmembrane region" description="Helical" evidence="1">
    <location>
        <begin position="30"/>
        <end position="47"/>
    </location>
</feature>
<dbReference type="Proteomes" id="UP000029661">
    <property type="component" value="Chromosome"/>
</dbReference>
<sequence>MSNQLNGILMMVLGVILAILYFALPTFLVYTYWVAIIIIIVYGFYTYQKRG</sequence>
<dbReference type="AlphaFoldDB" id="A0A090I4J6"/>
<dbReference type="RefSeq" id="WP_156104943.1">
    <property type="nucleotide sequence ID" value="NZ_CALCVY010000102.1"/>
</dbReference>
<name>A0A090I4J6_METFO</name>
<dbReference type="KEGG" id="mfc:BRM9_0421"/>
<keyword evidence="1" id="KW-0472">Membrane</keyword>
<dbReference type="PATRIC" id="fig|2162.10.peg.1522"/>
<dbReference type="KEGG" id="mfi:DSM1535_0347"/>
<proteinExistence type="predicted"/>
<protein>
    <submittedName>
        <fullName evidence="3">Putative membrane protein</fullName>
    </submittedName>
</protein>
<dbReference type="Proteomes" id="UP000062768">
    <property type="component" value="Chromosome I"/>
</dbReference>
<evidence type="ECO:0000313" key="5">
    <source>
        <dbReference type="EMBL" id="MBF4474414.1"/>
    </source>
</evidence>
<dbReference type="EMBL" id="CP006933">
    <property type="protein sequence ID" value="AIS31246.1"/>
    <property type="molecule type" value="Genomic_DNA"/>
</dbReference>
<dbReference type="Proteomes" id="UP000606900">
    <property type="component" value="Unassembled WGS sequence"/>
</dbReference>
<keyword evidence="1" id="KW-0812">Transmembrane</keyword>
<keyword evidence="6" id="KW-1185">Reference proteome</keyword>
<dbReference type="EMBL" id="LN734822">
    <property type="protein sequence ID" value="CEL25092.1"/>
    <property type="molecule type" value="Genomic_DNA"/>
</dbReference>
<keyword evidence="1" id="KW-1133">Transmembrane helix</keyword>
<evidence type="ECO:0000313" key="6">
    <source>
        <dbReference type="Proteomes" id="UP000062768"/>
    </source>
</evidence>
<dbReference type="EMBL" id="JADIIL010000013">
    <property type="protein sequence ID" value="MBF4474414.1"/>
    <property type="molecule type" value="Genomic_DNA"/>
</dbReference>
<dbReference type="EMBL" id="LN515531">
    <property type="protein sequence ID" value="CEA12710.1"/>
    <property type="molecule type" value="Genomic_DNA"/>
</dbReference>